<gene>
    <name evidence="16" type="ORF">IE81DRAFT_326962</name>
</gene>
<dbReference type="Proteomes" id="UP000245783">
    <property type="component" value="Unassembled WGS sequence"/>
</dbReference>
<keyword evidence="11 14" id="KW-0275">Fatty acid biosynthesis</keyword>
<evidence type="ECO:0000256" key="12">
    <source>
        <dbReference type="ARBA" id="ARBA00023239"/>
    </source>
</evidence>
<dbReference type="EC" id="4.2.1.134" evidence="4 14"/>
<dbReference type="FunCoup" id="A0A316VPL5">
    <property type="interactions" value="307"/>
</dbReference>
<comment type="similarity">
    <text evidence="3 14">Belongs to the very long-chain fatty acids dehydratase HACD family.</text>
</comment>
<evidence type="ECO:0000256" key="10">
    <source>
        <dbReference type="ARBA" id="ARBA00023136"/>
    </source>
</evidence>
<reference evidence="16 17" key="1">
    <citation type="journal article" date="2018" name="Mol. Biol. Evol.">
        <title>Broad Genomic Sampling Reveals a Smut Pathogenic Ancestry of the Fungal Clade Ustilaginomycotina.</title>
        <authorList>
            <person name="Kijpornyongpan T."/>
            <person name="Mondo S.J."/>
            <person name="Barry K."/>
            <person name="Sandor L."/>
            <person name="Lee J."/>
            <person name="Lipzen A."/>
            <person name="Pangilinan J."/>
            <person name="LaButti K."/>
            <person name="Hainaut M."/>
            <person name="Henrissat B."/>
            <person name="Grigoriev I.V."/>
            <person name="Spatafora J.W."/>
            <person name="Aime M.C."/>
        </authorList>
    </citation>
    <scope>NUCLEOTIDE SEQUENCE [LARGE SCALE GENOMIC DNA]</scope>
    <source>
        <strain evidence="16 17">MCA 4658</strain>
    </source>
</reference>
<name>A0A316VPL5_9BASI</name>
<dbReference type="GO" id="GO:0030148">
    <property type="term" value="P:sphingolipid biosynthetic process"/>
    <property type="evidence" value="ECO:0007669"/>
    <property type="project" value="TreeGrafter"/>
</dbReference>
<protein>
    <recommendedName>
        <fullName evidence="4 14">Very-long-chain (3R)-3-hydroxyacyl-CoA dehydratase</fullName>
        <ecNumber evidence="4 14">4.2.1.134</ecNumber>
    </recommendedName>
</protein>
<dbReference type="GO" id="GO:0005789">
    <property type="term" value="C:endoplasmic reticulum membrane"/>
    <property type="evidence" value="ECO:0007669"/>
    <property type="project" value="UniProtKB-SubCell"/>
</dbReference>
<keyword evidence="8 14" id="KW-1133">Transmembrane helix</keyword>
<dbReference type="AlphaFoldDB" id="A0A316VPL5"/>
<dbReference type="EMBL" id="KZ819505">
    <property type="protein sequence ID" value="PWN39018.1"/>
    <property type="molecule type" value="Genomic_DNA"/>
</dbReference>
<dbReference type="Pfam" id="PF04387">
    <property type="entry name" value="PTPLA"/>
    <property type="match status" value="1"/>
</dbReference>
<dbReference type="GO" id="GO:0042761">
    <property type="term" value="P:very long-chain fatty acid biosynthetic process"/>
    <property type="evidence" value="ECO:0007669"/>
    <property type="project" value="TreeGrafter"/>
</dbReference>
<dbReference type="InParanoid" id="A0A316VPL5"/>
<evidence type="ECO:0000313" key="17">
    <source>
        <dbReference type="Proteomes" id="UP000245783"/>
    </source>
</evidence>
<dbReference type="UniPathway" id="UPA00094"/>
<feature type="region of interest" description="Disordered" evidence="15">
    <location>
        <begin position="1"/>
        <end position="27"/>
    </location>
</feature>
<dbReference type="GO" id="GO:0030497">
    <property type="term" value="P:fatty acid elongation"/>
    <property type="evidence" value="ECO:0007669"/>
    <property type="project" value="TreeGrafter"/>
</dbReference>
<evidence type="ECO:0000256" key="5">
    <source>
        <dbReference type="ARBA" id="ARBA00022516"/>
    </source>
</evidence>
<evidence type="ECO:0000256" key="14">
    <source>
        <dbReference type="RuleBase" id="RU363109"/>
    </source>
</evidence>
<dbReference type="PANTHER" id="PTHR11035">
    <property type="entry name" value="VERY-LONG-CHAIN (3R)-3-HYDROXYACYL-COA DEHYDRATASE"/>
    <property type="match status" value="1"/>
</dbReference>
<feature type="transmembrane region" description="Helical" evidence="14">
    <location>
        <begin position="113"/>
        <end position="138"/>
    </location>
</feature>
<comment type="function">
    <text evidence="14">Catalyzes the third of the four reactions of the long-chain fatty acids elongation cycle. This endoplasmic reticulum-bound enzymatic process, allows the addition of two carbons to the chain of long- and very long-chain fatty acids/VLCFAs per cycle. This enzyme catalyzes the dehydration of the 3-hydroxyacyl-CoA intermediate into trans-2,3-enoyl-CoA, within each cycle of fatty acid elongation. Thereby, it participates to the production of VLCFAs of different chain lengths that are involved in multiple biological processes as precursors of membrane lipids and lipid mediators.</text>
</comment>
<dbReference type="InterPro" id="IPR007482">
    <property type="entry name" value="Tyr_Pase-like_PTPLA"/>
</dbReference>
<dbReference type="RefSeq" id="XP_025366178.1">
    <property type="nucleotide sequence ID" value="XM_025514959.1"/>
</dbReference>
<evidence type="ECO:0000256" key="2">
    <source>
        <dbReference type="ARBA" id="ARBA00005194"/>
    </source>
</evidence>
<dbReference type="PANTHER" id="PTHR11035:SF3">
    <property type="entry name" value="VERY-LONG-CHAIN (3R)-3-HYDROXYACYL-COA DEHYDRATASE"/>
    <property type="match status" value="1"/>
</dbReference>
<evidence type="ECO:0000256" key="13">
    <source>
        <dbReference type="ARBA" id="ARBA00036671"/>
    </source>
</evidence>
<evidence type="ECO:0000256" key="6">
    <source>
        <dbReference type="ARBA" id="ARBA00022692"/>
    </source>
</evidence>
<keyword evidence="10 14" id="KW-0472">Membrane</keyword>
<keyword evidence="17" id="KW-1185">Reference proteome</keyword>
<dbReference type="OrthoDB" id="46988at2759"/>
<dbReference type="GeneID" id="37036829"/>
<feature type="transmembrane region" description="Helical" evidence="14">
    <location>
        <begin position="42"/>
        <end position="61"/>
    </location>
</feature>
<proteinExistence type="inferred from homology"/>
<sequence>MAEKKSNAVVKPTSENSGPVSKSRSKARRPAGLPSAALRGYLILYNLLSFFLWALVLSVTIKHLAVGPQTRTLPTRLAEQALARFRPLRGFVHPTLPLWLPERLKELWDRSTLLHSFLGGLLAFTQSLALLEILHAALGLVKSPVVTTTIQVFSRLLLVWGVAERFPGAAANPWFASMVLAWSITECVRYPFYANALMSGGGPEEGSGLLWARYTFFYILYPLGAASEAQLLLATLPKKWFWQSTAGWDVRAYVYLGLWTLWWPGLYIMYTHMIKQRRRAIGKGFWGDKQTKAIAEAKKVKSK</sequence>
<evidence type="ECO:0000256" key="1">
    <source>
        <dbReference type="ARBA" id="ARBA00004141"/>
    </source>
</evidence>
<evidence type="ECO:0000313" key="16">
    <source>
        <dbReference type="EMBL" id="PWN39018.1"/>
    </source>
</evidence>
<organism evidence="16 17">
    <name type="scientific">Ceraceosorus guamensis</name>
    <dbReference type="NCBI Taxonomy" id="1522189"/>
    <lineage>
        <taxon>Eukaryota</taxon>
        <taxon>Fungi</taxon>
        <taxon>Dikarya</taxon>
        <taxon>Basidiomycota</taxon>
        <taxon>Ustilaginomycotina</taxon>
        <taxon>Exobasidiomycetes</taxon>
        <taxon>Ceraceosorales</taxon>
        <taxon>Ceraceosoraceae</taxon>
        <taxon>Ceraceosorus</taxon>
    </lineage>
</organism>
<comment type="subcellular location">
    <subcellularLocation>
        <location evidence="14">Endoplasmic reticulum membrane</location>
        <topology evidence="14">Multi-pass membrane protein</topology>
    </subcellularLocation>
    <subcellularLocation>
        <location evidence="1">Membrane</location>
        <topology evidence="1">Multi-pass membrane protein</topology>
    </subcellularLocation>
</comment>
<evidence type="ECO:0000256" key="3">
    <source>
        <dbReference type="ARBA" id="ARBA00007811"/>
    </source>
</evidence>
<keyword evidence="6 14" id="KW-0812">Transmembrane</keyword>
<keyword evidence="7 14" id="KW-0276">Fatty acid metabolism</keyword>
<evidence type="ECO:0000256" key="4">
    <source>
        <dbReference type="ARBA" id="ARBA00013122"/>
    </source>
</evidence>
<evidence type="ECO:0000256" key="9">
    <source>
        <dbReference type="ARBA" id="ARBA00023098"/>
    </source>
</evidence>
<accession>A0A316VPL5</accession>
<evidence type="ECO:0000256" key="8">
    <source>
        <dbReference type="ARBA" id="ARBA00022989"/>
    </source>
</evidence>
<feature type="transmembrane region" description="Helical" evidence="14">
    <location>
        <begin position="253"/>
        <end position="270"/>
    </location>
</feature>
<evidence type="ECO:0000256" key="7">
    <source>
        <dbReference type="ARBA" id="ARBA00022832"/>
    </source>
</evidence>
<dbReference type="STRING" id="1522189.A0A316VPL5"/>
<keyword evidence="5 14" id="KW-0444">Lipid biosynthesis</keyword>
<evidence type="ECO:0000256" key="15">
    <source>
        <dbReference type="SAM" id="MobiDB-lite"/>
    </source>
</evidence>
<comment type="catalytic activity">
    <reaction evidence="13 14">
        <text>a very-long-chain (3R)-3-hydroxyacyl-CoA = a very-long-chain (2E)-enoyl-CoA + H2O</text>
        <dbReference type="Rhea" id="RHEA:45812"/>
        <dbReference type="ChEBI" id="CHEBI:15377"/>
        <dbReference type="ChEBI" id="CHEBI:83728"/>
        <dbReference type="ChEBI" id="CHEBI:85440"/>
        <dbReference type="EC" id="4.2.1.134"/>
    </reaction>
</comment>
<feature type="transmembrane region" description="Helical" evidence="14">
    <location>
        <begin position="214"/>
        <end position="233"/>
    </location>
</feature>
<keyword evidence="14" id="KW-0256">Endoplasmic reticulum</keyword>
<comment type="caution">
    <text evidence="14">Lacks conserved residue(s) required for the propagation of feature annotation.</text>
</comment>
<dbReference type="GO" id="GO:0102158">
    <property type="term" value="F:very-long-chain (3R)-3-hydroxyacyl-CoA dehydratase activity"/>
    <property type="evidence" value="ECO:0007669"/>
    <property type="project" value="UniProtKB-EC"/>
</dbReference>
<keyword evidence="9 14" id="KW-0443">Lipid metabolism</keyword>
<feature type="compositionally biased region" description="Polar residues" evidence="15">
    <location>
        <begin position="13"/>
        <end position="22"/>
    </location>
</feature>
<keyword evidence="12 14" id="KW-0456">Lyase</keyword>
<evidence type="ECO:0000256" key="11">
    <source>
        <dbReference type="ARBA" id="ARBA00023160"/>
    </source>
</evidence>
<comment type="pathway">
    <text evidence="2 14">Lipid metabolism; fatty acid biosynthesis.</text>
</comment>